<dbReference type="eggNOG" id="COG1472">
    <property type="taxonomic scope" value="Bacteria"/>
</dbReference>
<organism evidence="5 6">
    <name type="scientific">Paraprevotella clara YIT 11840</name>
    <dbReference type="NCBI Taxonomy" id="762968"/>
    <lineage>
        <taxon>Bacteria</taxon>
        <taxon>Pseudomonadati</taxon>
        <taxon>Bacteroidota</taxon>
        <taxon>Bacteroidia</taxon>
        <taxon>Bacteroidales</taxon>
        <taxon>Prevotellaceae</taxon>
        <taxon>Paraprevotella</taxon>
    </lineage>
</organism>
<dbReference type="PATRIC" id="fig|762968.3.peg.2701"/>
<dbReference type="Pfam" id="PF14310">
    <property type="entry name" value="Fn3-like"/>
    <property type="match status" value="1"/>
</dbReference>
<dbReference type="GO" id="GO:0031222">
    <property type="term" value="P:arabinan catabolic process"/>
    <property type="evidence" value="ECO:0007669"/>
    <property type="project" value="TreeGrafter"/>
</dbReference>
<keyword evidence="6" id="KW-1185">Reference proteome</keyword>
<dbReference type="InterPro" id="IPR037524">
    <property type="entry name" value="PA14/GLEYA"/>
</dbReference>
<dbReference type="Proteomes" id="UP000003598">
    <property type="component" value="Unassembled WGS sequence"/>
</dbReference>
<name>G5SUJ1_9BACT</name>
<dbReference type="SMART" id="SM00758">
    <property type="entry name" value="PA14"/>
    <property type="match status" value="1"/>
</dbReference>
<dbReference type="Gene3D" id="3.20.20.300">
    <property type="entry name" value="Glycoside hydrolase, family 3, N-terminal domain"/>
    <property type="match status" value="1"/>
</dbReference>
<dbReference type="InterPro" id="IPR013783">
    <property type="entry name" value="Ig-like_fold"/>
</dbReference>
<dbReference type="STRING" id="762968.HMPREF9441_03051"/>
<dbReference type="HOGENOM" id="CLU_004542_5_3_10"/>
<evidence type="ECO:0000313" key="6">
    <source>
        <dbReference type="Proteomes" id="UP000003598"/>
    </source>
</evidence>
<dbReference type="PANTHER" id="PTHR42721:SF3">
    <property type="entry name" value="BETA-D-XYLOSIDASE 5-RELATED"/>
    <property type="match status" value="1"/>
</dbReference>
<dbReference type="InterPro" id="IPR026891">
    <property type="entry name" value="Fn3-like"/>
</dbReference>
<dbReference type="InterPro" id="IPR036962">
    <property type="entry name" value="Glyco_hydro_3_N_sf"/>
</dbReference>
<gene>
    <name evidence="5" type="ORF">HMPREF9441_03051</name>
</gene>
<dbReference type="RefSeq" id="WP_008622028.1">
    <property type="nucleotide sequence ID" value="NZ_JH376617.1"/>
</dbReference>
<proteinExistence type="inferred from homology"/>
<dbReference type="InterPro" id="IPR011658">
    <property type="entry name" value="PA14_dom"/>
</dbReference>
<evidence type="ECO:0000313" key="5">
    <source>
        <dbReference type="EMBL" id="EHG99093.1"/>
    </source>
</evidence>
<protein>
    <submittedName>
        <fullName evidence="5">Glycosyl hydrolase family 3 protein</fullName>
    </submittedName>
</protein>
<dbReference type="Pfam" id="PF07691">
    <property type="entry name" value="PA14"/>
    <property type="match status" value="1"/>
</dbReference>
<dbReference type="GO" id="GO:0009044">
    <property type="term" value="F:xylan 1,4-beta-xylosidase activity"/>
    <property type="evidence" value="ECO:0007669"/>
    <property type="project" value="InterPro"/>
</dbReference>
<dbReference type="Pfam" id="PF00933">
    <property type="entry name" value="Glyco_hydro_3"/>
    <property type="match status" value="1"/>
</dbReference>
<evidence type="ECO:0000259" key="4">
    <source>
        <dbReference type="PROSITE" id="PS51820"/>
    </source>
</evidence>
<dbReference type="InterPro" id="IPR044993">
    <property type="entry name" value="BXL"/>
</dbReference>
<dbReference type="GeneID" id="93558341"/>
<dbReference type="SUPFAM" id="SSF52279">
    <property type="entry name" value="Beta-D-glucan exohydrolase, C-terminal domain"/>
    <property type="match status" value="1"/>
</dbReference>
<comment type="similarity">
    <text evidence="1">Belongs to the glycosyl hydrolase 3 family.</text>
</comment>
<comment type="caution">
    <text evidence="5">The sequence shown here is derived from an EMBL/GenBank/DDBJ whole genome shotgun (WGS) entry which is preliminary data.</text>
</comment>
<dbReference type="PANTHER" id="PTHR42721">
    <property type="entry name" value="SUGAR HYDROLASE-RELATED"/>
    <property type="match status" value="1"/>
</dbReference>
<dbReference type="SUPFAM" id="SSF51445">
    <property type="entry name" value="(Trans)glycosidases"/>
    <property type="match status" value="1"/>
</dbReference>
<dbReference type="PROSITE" id="PS51820">
    <property type="entry name" value="PA14"/>
    <property type="match status" value="1"/>
</dbReference>
<dbReference type="SUPFAM" id="SSF56988">
    <property type="entry name" value="Anthrax protective antigen"/>
    <property type="match status" value="1"/>
</dbReference>
<accession>G5SUJ1</accession>
<evidence type="ECO:0000256" key="2">
    <source>
        <dbReference type="ARBA" id="ARBA00022729"/>
    </source>
</evidence>
<dbReference type="SMART" id="SM01217">
    <property type="entry name" value="Fn3_like"/>
    <property type="match status" value="1"/>
</dbReference>
<dbReference type="InterPro" id="IPR036881">
    <property type="entry name" value="Glyco_hydro_3_C_sf"/>
</dbReference>
<dbReference type="Gene3D" id="2.60.40.10">
    <property type="entry name" value="Immunoglobulins"/>
    <property type="match status" value="1"/>
</dbReference>
<sequence length="840" mass="93021">MREIFAILVGWLSLQCLAGEKDVGGKVSDIRKGLTVEEKIDLLCADAPAVERLGIIRYDWWSECLNGVARAGKATAFPKPIGLGATWDVDLIKRISTAISDEARAKHRKVMEEKGYSPRQFGLTFFSPTLNIARDPRWGRTSECFSEDPLLTGEMGVAYVQGLQGDDARWLKAVATIKHFVANNEENRRAGGSADVDELSLREYYFPAFREAVVRGGAASVMGAYNALNGVPCCANAYLLNDVLRKEWGFRGVVISDGSAVEKIYTHHKYASTPAEAAAMALKSGCDMSLRDEYRDGLRRAYTEKLIDDDDLDRAVERVLELRVRLGLDGDIGGNPYVDIPYSVVECPAHRELALEAAEKSMVLLKNDGLLPLELGSGDVRKIALIGDAFNTVYYGDYSASPEINEVLWDCLRDAVGSRAELSWVGERTKEETVPSRYLSRGVGEAHDGILGFTGEYYADKEAVGTPLLVRQDLVLDFVPAMDDKLKSAKDLSARWTSVLQAPLTGRYSFMFEGSGRVSIRIDGKVVFRKGSNQKVRGSFELPLVKGQEYQVEVEACGMKAQQAVRLSWRLPFDDKGVTPEKLAKESDVAILFLRDDNSSEGRDRKDLHWGEAQIELIRKVTEANPNTILILGSGSPLMLAPFVRLPKAILNVWMGGQGEARAITHILLGKVNPSGKTPVTFFADERQLPPMDSYDVTKGRSYQYFKGDVMFPFGYGLSYTRFEYSRPVVDKSRMSGSDTLSVEVTVSNKGGYDGEEIVQCYLSAPQWAVGGLKQKLIGHKRVFIAKGESRKVSFTVCREDLLRWNVNVKEWTALAGKYEVSVVPHSGEKNAVSFVYEGK</sequence>
<dbReference type="OrthoDB" id="9805821at2"/>
<dbReference type="PRINTS" id="PR00133">
    <property type="entry name" value="GLHYDRLASE3"/>
</dbReference>
<dbReference type="Gene3D" id="3.40.50.1700">
    <property type="entry name" value="Glycoside hydrolase family 3 C-terminal domain"/>
    <property type="match status" value="2"/>
</dbReference>
<dbReference type="GO" id="GO:0046556">
    <property type="term" value="F:alpha-L-arabinofuranosidase activity"/>
    <property type="evidence" value="ECO:0007669"/>
    <property type="project" value="TreeGrafter"/>
</dbReference>
<feature type="domain" description="PA14" evidence="4">
    <location>
        <begin position="448"/>
        <end position="583"/>
    </location>
</feature>
<dbReference type="GO" id="GO:0045493">
    <property type="term" value="P:xylan catabolic process"/>
    <property type="evidence" value="ECO:0007669"/>
    <property type="project" value="InterPro"/>
</dbReference>
<evidence type="ECO:0000256" key="1">
    <source>
        <dbReference type="ARBA" id="ARBA00005336"/>
    </source>
</evidence>
<keyword evidence="3 5" id="KW-0378">Hydrolase</keyword>
<keyword evidence="2" id="KW-0732">Signal</keyword>
<dbReference type="Pfam" id="PF01915">
    <property type="entry name" value="Glyco_hydro_3_C"/>
    <property type="match status" value="1"/>
</dbReference>
<evidence type="ECO:0000256" key="3">
    <source>
        <dbReference type="ARBA" id="ARBA00022801"/>
    </source>
</evidence>
<dbReference type="InterPro" id="IPR001764">
    <property type="entry name" value="Glyco_hydro_3_N"/>
</dbReference>
<dbReference type="InterPro" id="IPR002772">
    <property type="entry name" value="Glyco_hydro_3_C"/>
</dbReference>
<dbReference type="EMBL" id="AFFY01000046">
    <property type="protein sequence ID" value="EHG99093.1"/>
    <property type="molecule type" value="Genomic_DNA"/>
</dbReference>
<reference evidence="5 6" key="1">
    <citation type="submission" date="2011-03" db="EMBL/GenBank/DDBJ databases">
        <authorList>
            <person name="Weinstock G."/>
            <person name="Sodergren E."/>
            <person name="Clifton S."/>
            <person name="Fulton L."/>
            <person name="Fulton B."/>
            <person name="Courtney L."/>
            <person name="Fronick C."/>
            <person name="Harrison M."/>
            <person name="Strong C."/>
            <person name="Farmer C."/>
            <person name="Delahaunty K."/>
            <person name="Markovic C."/>
            <person name="Hall O."/>
            <person name="Minx P."/>
            <person name="Tomlinson C."/>
            <person name="Mitreva M."/>
            <person name="Hou S."/>
            <person name="Chen J."/>
            <person name="Wollam A."/>
            <person name="Pepin K.H."/>
            <person name="Johnson M."/>
            <person name="Bhonagiri V."/>
            <person name="Zhang X."/>
            <person name="Suruliraj S."/>
            <person name="Warren W."/>
            <person name="Chinwalla A."/>
            <person name="Mardis E.R."/>
            <person name="Wilson R.K."/>
        </authorList>
    </citation>
    <scope>NUCLEOTIDE SEQUENCE [LARGE SCALE GENOMIC DNA]</scope>
    <source>
        <strain evidence="5 6">YIT 11840</strain>
    </source>
</reference>
<dbReference type="AlphaFoldDB" id="G5SUJ1"/>
<dbReference type="InterPro" id="IPR017853">
    <property type="entry name" value="GH"/>
</dbReference>